<dbReference type="GO" id="GO:0003723">
    <property type="term" value="F:RNA binding"/>
    <property type="evidence" value="ECO:0007669"/>
    <property type="project" value="TreeGrafter"/>
</dbReference>
<evidence type="ECO:0000313" key="7">
    <source>
        <dbReference type="EMBL" id="RKO97044.1"/>
    </source>
</evidence>
<dbReference type="AlphaFoldDB" id="A0A4P9WUS8"/>
<dbReference type="GO" id="GO:0016787">
    <property type="term" value="F:hydrolase activity"/>
    <property type="evidence" value="ECO:0007669"/>
    <property type="project" value="UniProtKB-KW"/>
</dbReference>
<dbReference type="CDD" id="cd17917">
    <property type="entry name" value="DEXHc_RHA-like"/>
    <property type="match status" value="1"/>
</dbReference>
<evidence type="ECO:0000256" key="3">
    <source>
        <dbReference type="ARBA" id="ARBA00022806"/>
    </source>
</evidence>
<dbReference type="Pfam" id="PF00270">
    <property type="entry name" value="DEAD"/>
    <property type="match status" value="1"/>
</dbReference>
<dbReference type="SMART" id="SM00487">
    <property type="entry name" value="DEXDc"/>
    <property type="match status" value="1"/>
</dbReference>
<organism evidence="7 8">
    <name type="scientific">Caulochytrium protostelioides</name>
    <dbReference type="NCBI Taxonomy" id="1555241"/>
    <lineage>
        <taxon>Eukaryota</taxon>
        <taxon>Fungi</taxon>
        <taxon>Fungi incertae sedis</taxon>
        <taxon>Chytridiomycota</taxon>
        <taxon>Chytridiomycota incertae sedis</taxon>
        <taxon>Chytridiomycetes</taxon>
        <taxon>Caulochytriales</taxon>
        <taxon>Caulochytriaceae</taxon>
        <taxon>Caulochytrium</taxon>
    </lineage>
</organism>
<dbReference type="InterPro" id="IPR027417">
    <property type="entry name" value="P-loop_NTPase"/>
</dbReference>
<evidence type="ECO:0000256" key="4">
    <source>
        <dbReference type="ARBA" id="ARBA00022840"/>
    </source>
</evidence>
<evidence type="ECO:0000259" key="6">
    <source>
        <dbReference type="PROSITE" id="PS51194"/>
    </source>
</evidence>
<accession>A0A4P9WUS8</accession>
<keyword evidence="2 7" id="KW-0378">Hydrolase</keyword>
<keyword evidence="3" id="KW-0347">Helicase</keyword>
<feature type="non-terminal residue" evidence="7">
    <location>
        <position position="419"/>
    </location>
</feature>
<dbReference type="Pfam" id="PF00271">
    <property type="entry name" value="Helicase_C"/>
    <property type="match status" value="1"/>
</dbReference>
<evidence type="ECO:0000256" key="2">
    <source>
        <dbReference type="ARBA" id="ARBA00022801"/>
    </source>
</evidence>
<dbReference type="Gene3D" id="3.40.50.300">
    <property type="entry name" value="P-loop containing nucleotide triphosphate hydrolases"/>
    <property type="match status" value="2"/>
</dbReference>
<keyword evidence="4" id="KW-0067">ATP-binding</keyword>
<evidence type="ECO:0000256" key="1">
    <source>
        <dbReference type="ARBA" id="ARBA00022741"/>
    </source>
</evidence>
<proteinExistence type="predicted"/>
<dbReference type="Proteomes" id="UP000268535">
    <property type="component" value="Unassembled WGS sequence"/>
</dbReference>
<dbReference type="PROSITE" id="PS51192">
    <property type="entry name" value="HELICASE_ATP_BIND_1"/>
    <property type="match status" value="1"/>
</dbReference>
<name>A0A4P9WUS8_9FUNG</name>
<keyword evidence="1" id="KW-0547">Nucleotide-binding</keyword>
<gene>
    <name evidence="7" type="ORF">CAUPRSCDRAFT_547</name>
</gene>
<dbReference type="CDD" id="cd18791">
    <property type="entry name" value="SF2_C_RHA"/>
    <property type="match status" value="1"/>
</dbReference>
<dbReference type="Gene3D" id="1.20.120.1080">
    <property type="match status" value="1"/>
</dbReference>
<dbReference type="EMBL" id="ML009443">
    <property type="protein sequence ID" value="RKO97044.1"/>
    <property type="molecule type" value="Genomic_DNA"/>
</dbReference>
<feature type="non-terminal residue" evidence="7">
    <location>
        <position position="1"/>
    </location>
</feature>
<protein>
    <submittedName>
        <fullName evidence="7">P-loop containing nucleoside triphosphate hydrolase protein</fullName>
    </submittedName>
</protein>
<dbReference type="InterPro" id="IPR014001">
    <property type="entry name" value="Helicase_ATP-bd"/>
</dbReference>
<dbReference type="PANTHER" id="PTHR18934:SF99">
    <property type="entry name" value="ATP-DEPENDENT RNA HELICASE DHX37-RELATED"/>
    <property type="match status" value="1"/>
</dbReference>
<dbReference type="InterPro" id="IPR001650">
    <property type="entry name" value="Helicase_C-like"/>
</dbReference>
<dbReference type="InterPro" id="IPR011545">
    <property type="entry name" value="DEAD/DEAH_box_helicase_dom"/>
</dbReference>
<dbReference type="GO" id="GO:0004386">
    <property type="term" value="F:helicase activity"/>
    <property type="evidence" value="ECO:0007669"/>
    <property type="project" value="UniProtKB-KW"/>
</dbReference>
<sequence>LPVYEKYRELMFTFERNAVTIISAETGAGKTTQIPQYIVDHHIATNMSPAHVLVTQPRRLAATSIARRVAQERGVGCGRGSHVGYSVRFDHCRPTSTRQGSITFVTEGLLLRQLTENPTLDGITHIILDEVHERELSMDLLLILLRRLRLQRPDIRLILMSATAETTLRVQTPIVSIGGRCFPVKQYTLENTLEILNEVRKALMNSNGPGPRWSDPSKFDIHMLHSSIPFSKQGHIFEPTPHGKRKIILSTNIAETSVTINDVVFVVDAGKVRQSTYDPESRISKLASVWASQSNVRQRMGRAGRCQPGESYLLMSRTRYANLPRSLLPELLRTDLASTALYIKTLSMEDGPRTDANQPSPSHVDQAILDLITLGALDHYQNLTPLGQLLTNIPTDPWLAKMILTGHLLQVDEDICIVA</sequence>
<dbReference type="PROSITE" id="PS51194">
    <property type="entry name" value="HELICASE_CTER"/>
    <property type="match status" value="1"/>
</dbReference>
<dbReference type="GO" id="GO:0005524">
    <property type="term" value="F:ATP binding"/>
    <property type="evidence" value="ECO:0007669"/>
    <property type="project" value="UniProtKB-KW"/>
</dbReference>
<feature type="domain" description="Helicase C-terminal" evidence="6">
    <location>
        <begin position="169"/>
        <end position="347"/>
    </location>
</feature>
<evidence type="ECO:0000259" key="5">
    <source>
        <dbReference type="PROSITE" id="PS51192"/>
    </source>
</evidence>
<reference evidence="8" key="1">
    <citation type="journal article" date="2018" name="Nat. Microbiol.">
        <title>Leveraging single-cell genomics to expand the fungal tree of life.</title>
        <authorList>
            <person name="Ahrendt S.R."/>
            <person name="Quandt C.A."/>
            <person name="Ciobanu D."/>
            <person name="Clum A."/>
            <person name="Salamov A."/>
            <person name="Andreopoulos B."/>
            <person name="Cheng J.F."/>
            <person name="Woyke T."/>
            <person name="Pelin A."/>
            <person name="Henrissat B."/>
            <person name="Reynolds N.K."/>
            <person name="Benny G.L."/>
            <person name="Smith M.E."/>
            <person name="James T.Y."/>
            <person name="Grigoriev I.V."/>
        </authorList>
    </citation>
    <scope>NUCLEOTIDE SEQUENCE [LARGE SCALE GENOMIC DNA]</scope>
    <source>
        <strain evidence="8">ATCC 52028</strain>
    </source>
</reference>
<evidence type="ECO:0000313" key="8">
    <source>
        <dbReference type="Proteomes" id="UP000268535"/>
    </source>
</evidence>
<dbReference type="SMART" id="SM00490">
    <property type="entry name" value="HELICc"/>
    <property type="match status" value="1"/>
</dbReference>
<feature type="domain" description="Helicase ATP-binding" evidence="5">
    <location>
        <begin position="11"/>
        <end position="164"/>
    </location>
</feature>
<dbReference type="PANTHER" id="PTHR18934">
    <property type="entry name" value="ATP-DEPENDENT RNA HELICASE"/>
    <property type="match status" value="1"/>
</dbReference>
<dbReference type="SUPFAM" id="SSF52540">
    <property type="entry name" value="P-loop containing nucleoside triphosphate hydrolases"/>
    <property type="match status" value="1"/>
</dbReference>